<organism evidence="1 2">
    <name type="scientific">Aspergillus clavatus (strain ATCC 1007 / CBS 513.65 / DSM 816 / NCTC 3887 / NRRL 1 / QM 1276 / 107)</name>
    <dbReference type="NCBI Taxonomy" id="344612"/>
    <lineage>
        <taxon>Eukaryota</taxon>
        <taxon>Fungi</taxon>
        <taxon>Dikarya</taxon>
        <taxon>Ascomycota</taxon>
        <taxon>Pezizomycotina</taxon>
        <taxon>Eurotiomycetes</taxon>
        <taxon>Eurotiomycetidae</taxon>
        <taxon>Eurotiales</taxon>
        <taxon>Aspergillaceae</taxon>
        <taxon>Aspergillus</taxon>
        <taxon>Aspergillus subgen. Fumigati</taxon>
    </lineage>
</organism>
<evidence type="ECO:0008006" key="3">
    <source>
        <dbReference type="Google" id="ProtNLM"/>
    </source>
</evidence>
<dbReference type="GeneID" id="4703058"/>
<gene>
    <name evidence="1" type="ORF">ACLA_035770</name>
</gene>
<dbReference type="OrthoDB" id="4497351at2759"/>
<protein>
    <recommendedName>
        <fullName evidence="3">C6 transcription factor</fullName>
    </recommendedName>
</protein>
<dbReference type="AlphaFoldDB" id="A1CJQ0"/>
<keyword evidence="2" id="KW-1185">Reference proteome</keyword>
<dbReference type="VEuPathDB" id="FungiDB:ACLA_035770"/>
<dbReference type="EMBL" id="DS027056">
    <property type="protein sequence ID" value="EAW09374.1"/>
    <property type="molecule type" value="Genomic_DNA"/>
</dbReference>
<reference evidence="1 2" key="1">
    <citation type="journal article" date="2008" name="PLoS Genet.">
        <title>Genomic islands in the pathogenic filamentous fungus Aspergillus fumigatus.</title>
        <authorList>
            <person name="Fedorova N.D."/>
            <person name="Khaldi N."/>
            <person name="Joardar V.S."/>
            <person name="Maiti R."/>
            <person name="Amedeo P."/>
            <person name="Anderson M.J."/>
            <person name="Crabtree J."/>
            <person name="Silva J.C."/>
            <person name="Badger J.H."/>
            <person name="Albarraq A."/>
            <person name="Angiuoli S."/>
            <person name="Bussey H."/>
            <person name="Bowyer P."/>
            <person name="Cotty P.J."/>
            <person name="Dyer P.S."/>
            <person name="Egan A."/>
            <person name="Galens K."/>
            <person name="Fraser-Liggett C.M."/>
            <person name="Haas B.J."/>
            <person name="Inman J.M."/>
            <person name="Kent R."/>
            <person name="Lemieux S."/>
            <person name="Malavazi I."/>
            <person name="Orvis J."/>
            <person name="Roemer T."/>
            <person name="Ronning C.M."/>
            <person name="Sundaram J.P."/>
            <person name="Sutton G."/>
            <person name="Turner G."/>
            <person name="Venter J.C."/>
            <person name="White O.R."/>
            <person name="Whitty B.R."/>
            <person name="Youngman P."/>
            <person name="Wolfe K.H."/>
            <person name="Goldman G.H."/>
            <person name="Wortman J.R."/>
            <person name="Jiang B."/>
            <person name="Denning D.W."/>
            <person name="Nierman W.C."/>
        </authorList>
    </citation>
    <scope>NUCLEOTIDE SEQUENCE [LARGE SCALE GENOMIC DNA]</scope>
    <source>
        <strain evidence="2">ATCC 1007 / CBS 513.65 / DSM 816 / NCTC 3887 / NRRL 1</strain>
    </source>
</reference>
<proteinExistence type="predicted"/>
<evidence type="ECO:0000313" key="1">
    <source>
        <dbReference type="EMBL" id="EAW09374.1"/>
    </source>
</evidence>
<dbReference type="OMA" id="REMYNEM"/>
<accession>A1CJQ0</accession>
<dbReference type="HOGENOM" id="CLU_1342972_0_0_1"/>
<dbReference type="KEGG" id="act:ACLA_035770"/>
<name>A1CJQ0_ASPCL</name>
<dbReference type="Proteomes" id="UP000006701">
    <property type="component" value="Unassembled WGS sequence"/>
</dbReference>
<sequence length="248" mass="28167">MGPIKNAFIKGMNIILPKLENPPRESWSKQLTKGTPEEAMISSTPDIELVDMEKEFLRVCSRQATKGSSDDAMPPFTSDIEPVEMEAEPPCACYDLGIECLEVAYLNTPSFESLQTKESGLDYIRYSVSLLEQMSTCEKCAEETTAQEFLFLFCRAILQQCRAFYDMVAQTRDDEDQQPLLLPGHMWVTDRVSAVFVLGMLTEGQMKRFHTCVGRIIETLRDHPVFDEDAWMLMEAQAYRLVVDSAMC</sequence>
<evidence type="ECO:0000313" key="2">
    <source>
        <dbReference type="Proteomes" id="UP000006701"/>
    </source>
</evidence>
<dbReference type="RefSeq" id="XP_001270800.1">
    <property type="nucleotide sequence ID" value="XM_001270799.1"/>
</dbReference>